<keyword evidence="7" id="KW-0547">Nucleotide-binding</keyword>
<dbReference type="InterPro" id="IPR023298">
    <property type="entry name" value="ATPase_P-typ_TM_dom_sf"/>
</dbReference>
<dbReference type="NCBIfam" id="TIGR01525">
    <property type="entry name" value="ATPase-IB_hvy"/>
    <property type="match status" value="1"/>
</dbReference>
<keyword evidence="5 7" id="KW-1133">Transmembrane helix</keyword>
<dbReference type="AlphaFoldDB" id="A0A9P5N1V7"/>
<dbReference type="GO" id="GO:0019829">
    <property type="term" value="F:ATPase-coupled monoatomic cation transmembrane transporter activity"/>
    <property type="evidence" value="ECO:0007669"/>
    <property type="project" value="InterPro"/>
</dbReference>
<dbReference type="InterPro" id="IPR023214">
    <property type="entry name" value="HAD_sf"/>
</dbReference>
<evidence type="ECO:0000256" key="1">
    <source>
        <dbReference type="ARBA" id="ARBA00004370"/>
    </source>
</evidence>
<dbReference type="InterPro" id="IPR036163">
    <property type="entry name" value="HMA_dom_sf"/>
</dbReference>
<evidence type="ECO:0000256" key="4">
    <source>
        <dbReference type="ARBA" id="ARBA00022967"/>
    </source>
</evidence>
<dbReference type="GO" id="GO:0016887">
    <property type="term" value="F:ATP hydrolysis activity"/>
    <property type="evidence" value="ECO:0007669"/>
    <property type="project" value="InterPro"/>
</dbReference>
<evidence type="ECO:0000256" key="5">
    <source>
        <dbReference type="ARBA" id="ARBA00022989"/>
    </source>
</evidence>
<evidence type="ECO:0000256" key="2">
    <source>
        <dbReference type="ARBA" id="ARBA00022692"/>
    </source>
</evidence>
<comment type="subcellular location">
    <subcellularLocation>
        <location evidence="1 7">Membrane</location>
    </subcellularLocation>
</comment>
<dbReference type="GO" id="GO:0046872">
    <property type="term" value="F:metal ion binding"/>
    <property type="evidence" value="ECO:0007669"/>
    <property type="project" value="UniProtKB-KW"/>
</dbReference>
<organism evidence="9 10">
    <name type="scientific">Russula ochroleuca</name>
    <dbReference type="NCBI Taxonomy" id="152965"/>
    <lineage>
        <taxon>Eukaryota</taxon>
        <taxon>Fungi</taxon>
        <taxon>Dikarya</taxon>
        <taxon>Basidiomycota</taxon>
        <taxon>Agaricomycotina</taxon>
        <taxon>Agaricomycetes</taxon>
        <taxon>Russulales</taxon>
        <taxon>Russulaceae</taxon>
        <taxon>Russula</taxon>
    </lineage>
</organism>
<evidence type="ECO:0000256" key="7">
    <source>
        <dbReference type="RuleBase" id="RU362081"/>
    </source>
</evidence>
<dbReference type="SFLD" id="SFLDF00027">
    <property type="entry name" value="p-type_atpase"/>
    <property type="match status" value="1"/>
</dbReference>
<dbReference type="InterPro" id="IPR018303">
    <property type="entry name" value="ATPase_P-typ_P_site"/>
</dbReference>
<dbReference type="InterPro" id="IPR044492">
    <property type="entry name" value="P_typ_ATPase_HD_dom"/>
</dbReference>
<evidence type="ECO:0000259" key="8">
    <source>
        <dbReference type="PROSITE" id="PS50846"/>
    </source>
</evidence>
<dbReference type="SUPFAM" id="SSF56784">
    <property type="entry name" value="HAD-like"/>
    <property type="match status" value="1"/>
</dbReference>
<dbReference type="Gene3D" id="3.40.1110.10">
    <property type="entry name" value="Calcium-transporting ATPase, cytoplasmic domain N"/>
    <property type="match status" value="1"/>
</dbReference>
<evidence type="ECO:0000256" key="6">
    <source>
        <dbReference type="ARBA" id="ARBA00023136"/>
    </source>
</evidence>
<dbReference type="Gene3D" id="3.40.50.1000">
    <property type="entry name" value="HAD superfamily/HAD-like"/>
    <property type="match status" value="1"/>
</dbReference>
<reference evidence="9" key="1">
    <citation type="submission" date="2019-10" db="EMBL/GenBank/DDBJ databases">
        <authorList>
            <consortium name="DOE Joint Genome Institute"/>
            <person name="Kuo A."/>
            <person name="Miyauchi S."/>
            <person name="Kiss E."/>
            <person name="Drula E."/>
            <person name="Kohler A."/>
            <person name="Sanchez-Garcia M."/>
            <person name="Andreopoulos B."/>
            <person name="Barry K.W."/>
            <person name="Bonito G."/>
            <person name="Buee M."/>
            <person name="Carver A."/>
            <person name="Chen C."/>
            <person name="Cichocki N."/>
            <person name="Clum A."/>
            <person name="Culley D."/>
            <person name="Crous P.W."/>
            <person name="Fauchery L."/>
            <person name="Girlanda M."/>
            <person name="Hayes R."/>
            <person name="Keri Z."/>
            <person name="LaButti K."/>
            <person name="Lipzen A."/>
            <person name="Lombard V."/>
            <person name="Magnuson J."/>
            <person name="Maillard F."/>
            <person name="Morin E."/>
            <person name="Murat C."/>
            <person name="Nolan M."/>
            <person name="Ohm R."/>
            <person name="Pangilinan J."/>
            <person name="Pereira M."/>
            <person name="Perotto S."/>
            <person name="Peter M."/>
            <person name="Riley R."/>
            <person name="Sitrit Y."/>
            <person name="Stielow B."/>
            <person name="Szollosi G."/>
            <person name="Zifcakova L."/>
            <person name="Stursova M."/>
            <person name="Spatafora J.W."/>
            <person name="Tedersoo L."/>
            <person name="Vaario L.-M."/>
            <person name="Yamada A."/>
            <person name="Yan M."/>
            <person name="Wang P."/>
            <person name="Xu J."/>
            <person name="Bruns T."/>
            <person name="Baldrian P."/>
            <person name="Vilgalys R."/>
            <person name="Henrissat B."/>
            <person name="Grigoriev I.V."/>
            <person name="Hibbett D."/>
            <person name="Nagy L.G."/>
            <person name="Martin F.M."/>
        </authorList>
    </citation>
    <scope>NUCLEOTIDE SEQUENCE</scope>
    <source>
        <strain evidence="9">Prilba</strain>
    </source>
</reference>
<dbReference type="SUPFAM" id="SSF55008">
    <property type="entry name" value="HMA, heavy metal-associated domain"/>
    <property type="match status" value="1"/>
</dbReference>
<dbReference type="GO" id="GO:0005524">
    <property type="term" value="F:ATP binding"/>
    <property type="evidence" value="ECO:0007669"/>
    <property type="project" value="UniProtKB-UniRule"/>
</dbReference>
<dbReference type="Pfam" id="PF00702">
    <property type="entry name" value="Hydrolase"/>
    <property type="match status" value="1"/>
</dbReference>
<keyword evidence="2 7" id="KW-0812">Transmembrane</keyword>
<dbReference type="PROSITE" id="PS01229">
    <property type="entry name" value="COF_2"/>
    <property type="match status" value="1"/>
</dbReference>
<dbReference type="SFLD" id="SFLDG00002">
    <property type="entry name" value="C1.7:_P-type_atpase_like"/>
    <property type="match status" value="1"/>
</dbReference>
<dbReference type="Gene3D" id="3.30.70.100">
    <property type="match status" value="1"/>
</dbReference>
<accession>A0A9P5N1V7</accession>
<proteinExistence type="inferred from homology"/>
<dbReference type="InterPro" id="IPR027256">
    <property type="entry name" value="P-typ_ATPase_IB"/>
</dbReference>
<dbReference type="CDD" id="cd00371">
    <property type="entry name" value="HMA"/>
    <property type="match status" value="1"/>
</dbReference>
<dbReference type="Pfam" id="PF00403">
    <property type="entry name" value="HMA"/>
    <property type="match status" value="1"/>
</dbReference>
<dbReference type="EMBL" id="WHVB01000004">
    <property type="protein sequence ID" value="KAF8483838.1"/>
    <property type="molecule type" value="Genomic_DNA"/>
</dbReference>
<dbReference type="Gene3D" id="2.70.150.10">
    <property type="entry name" value="Calcium-transporting ATPase, cytoplasmic transduction domain A"/>
    <property type="match status" value="1"/>
</dbReference>
<dbReference type="SFLD" id="SFLDS00003">
    <property type="entry name" value="Haloacid_Dehalogenase"/>
    <property type="match status" value="1"/>
</dbReference>
<dbReference type="InterPro" id="IPR036412">
    <property type="entry name" value="HAD-like_sf"/>
</dbReference>
<evidence type="ECO:0000313" key="9">
    <source>
        <dbReference type="EMBL" id="KAF8483838.1"/>
    </source>
</evidence>
<dbReference type="SUPFAM" id="SSF81653">
    <property type="entry name" value="Calcium ATPase, transduction domain A"/>
    <property type="match status" value="1"/>
</dbReference>
<keyword evidence="10" id="KW-1185">Reference proteome</keyword>
<feature type="transmembrane region" description="Helical" evidence="7">
    <location>
        <begin position="566"/>
        <end position="586"/>
    </location>
</feature>
<keyword evidence="6 7" id="KW-0472">Membrane</keyword>
<feature type="transmembrane region" description="Helical" evidence="7">
    <location>
        <begin position="592"/>
        <end position="613"/>
    </location>
</feature>
<dbReference type="PRINTS" id="PR00119">
    <property type="entry name" value="CATATPASE"/>
</dbReference>
<keyword evidence="7" id="KW-0067">ATP-binding</keyword>
<dbReference type="PANTHER" id="PTHR46594:SF4">
    <property type="entry name" value="P-TYPE CATION-TRANSPORTING ATPASE"/>
    <property type="match status" value="1"/>
</dbReference>
<evidence type="ECO:0000313" key="10">
    <source>
        <dbReference type="Proteomes" id="UP000759537"/>
    </source>
</evidence>
<dbReference type="InterPro" id="IPR017969">
    <property type="entry name" value="Heavy-metal-associated_CS"/>
</dbReference>
<evidence type="ECO:0000256" key="3">
    <source>
        <dbReference type="ARBA" id="ARBA00022723"/>
    </source>
</evidence>
<dbReference type="OrthoDB" id="432719at2759"/>
<dbReference type="InterPro" id="IPR008250">
    <property type="entry name" value="ATPase_P-typ_transduc_dom_A_sf"/>
</dbReference>
<dbReference type="InterPro" id="IPR059000">
    <property type="entry name" value="ATPase_P-type_domA"/>
</dbReference>
<feature type="transmembrane region" description="Helical" evidence="7">
    <location>
        <begin position="790"/>
        <end position="819"/>
    </location>
</feature>
<feature type="transmembrane region" description="Helical" evidence="7">
    <location>
        <begin position="1123"/>
        <end position="1145"/>
    </location>
</feature>
<dbReference type="PANTHER" id="PTHR46594">
    <property type="entry name" value="P-TYPE CATION-TRANSPORTING ATPASE"/>
    <property type="match status" value="1"/>
</dbReference>
<reference evidence="9" key="2">
    <citation type="journal article" date="2020" name="Nat. Commun.">
        <title>Large-scale genome sequencing of mycorrhizal fungi provides insights into the early evolution of symbiotic traits.</title>
        <authorList>
            <person name="Miyauchi S."/>
            <person name="Kiss E."/>
            <person name="Kuo A."/>
            <person name="Drula E."/>
            <person name="Kohler A."/>
            <person name="Sanchez-Garcia M."/>
            <person name="Morin E."/>
            <person name="Andreopoulos B."/>
            <person name="Barry K.W."/>
            <person name="Bonito G."/>
            <person name="Buee M."/>
            <person name="Carver A."/>
            <person name="Chen C."/>
            <person name="Cichocki N."/>
            <person name="Clum A."/>
            <person name="Culley D."/>
            <person name="Crous P.W."/>
            <person name="Fauchery L."/>
            <person name="Girlanda M."/>
            <person name="Hayes R.D."/>
            <person name="Keri Z."/>
            <person name="LaButti K."/>
            <person name="Lipzen A."/>
            <person name="Lombard V."/>
            <person name="Magnuson J."/>
            <person name="Maillard F."/>
            <person name="Murat C."/>
            <person name="Nolan M."/>
            <person name="Ohm R.A."/>
            <person name="Pangilinan J."/>
            <person name="Pereira M.F."/>
            <person name="Perotto S."/>
            <person name="Peter M."/>
            <person name="Pfister S."/>
            <person name="Riley R."/>
            <person name="Sitrit Y."/>
            <person name="Stielow J.B."/>
            <person name="Szollosi G."/>
            <person name="Zifcakova L."/>
            <person name="Stursova M."/>
            <person name="Spatafora J.W."/>
            <person name="Tedersoo L."/>
            <person name="Vaario L.M."/>
            <person name="Yamada A."/>
            <person name="Yan M."/>
            <person name="Wang P."/>
            <person name="Xu J."/>
            <person name="Bruns T."/>
            <person name="Baldrian P."/>
            <person name="Vilgalys R."/>
            <person name="Dunand C."/>
            <person name="Henrissat B."/>
            <person name="Grigoriev I.V."/>
            <person name="Hibbett D."/>
            <person name="Nagy L.G."/>
            <person name="Martin F.M."/>
        </authorList>
    </citation>
    <scope>NUCLEOTIDE SEQUENCE</scope>
    <source>
        <strain evidence="9">Prilba</strain>
    </source>
</reference>
<feature type="transmembrane region" description="Helical" evidence="7">
    <location>
        <begin position="528"/>
        <end position="554"/>
    </location>
</feature>
<dbReference type="GO" id="GO:0016020">
    <property type="term" value="C:membrane"/>
    <property type="evidence" value="ECO:0007669"/>
    <property type="project" value="UniProtKB-SubCell"/>
</dbReference>
<comment type="caution">
    <text evidence="9">The sequence shown here is derived from an EMBL/GenBank/DDBJ whole genome shotgun (WGS) entry which is preliminary data.</text>
</comment>
<dbReference type="PROSITE" id="PS00154">
    <property type="entry name" value="ATPASE_E1_E2"/>
    <property type="match status" value="1"/>
</dbReference>
<feature type="transmembrane region" description="Helical" evidence="7">
    <location>
        <begin position="749"/>
        <end position="770"/>
    </location>
</feature>
<feature type="transmembrane region" description="Helical" evidence="7">
    <location>
        <begin position="1092"/>
        <end position="1117"/>
    </location>
</feature>
<feature type="domain" description="HMA" evidence="8">
    <location>
        <begin position="340"/>
        <end position="402"/>
    </location>
</feature>
<dbReference type="InterPro" id="IPR023299">
    <property type="entry name" value="ATPase_P-typ_cyto_dom_N"/>
</dbReference>
<comment type="similarity">
    <text evidence="7">Belongs to the cation transport ATPase (P-type) (TC 3.A.3) family. Type IB subfamily.</text>
</comment>
<dbReference type="InterPro" id="IPR006121">
    <property type="entry name" value="HMA_dom"/>
</dbReference>
<dbReference type="PROSITE" id="PS01047">
    <property type="entry name" value="HMA_1"/>
    <property type="match status" value="1"/>
</dbReference>
<dbReference type="InterPro" id="IPR001757">
    <property type="entry name" value="P_typ_ATPase"/>
</dbReference>
<sequence>MPTPEHAYAQEVPSHPTPCVEPPSAAEPACNARCQAGPCCQIAQECEPERHSIQYVVGDCIPDGQGGCQRSTPGSPSGCCSPTCLDRAQEPCSQSSDAQKVAISSEDRCLGPRPCCTLDFPNIDCHQGAHSLAAKDNCCPDDNSGSLSACGQACSITNNEYNVVSPTTDGDCCSDCAPECLSARGQVDPVGIQPTSENKDNVITPTVNARGGSSGCCEGHPNIAHLGTPGTSIEGPTSFSNHPHPRSCGTMGRNARCRSKATLGRFFEVACCCLIDWRVKPPKQRHHHHSHSQLGYLHPEAKKGESLTMQAQSKISLVPEKGHQSIITEDAAEQGVGCLQTIQLAVRGMDCPSCATKLTRALLTFPSVQDVKVNVFTGQASLTYREGFIFPSIIANRATKATGFVCVVVDSPRLEGKHRVLHIKFQPKTILPYEYPVLPPGVVILKASRTESSVVFDVQYDAAVIQPRAVLDIFDSLGGSFLPPSRSNASAQVATEVASLFRRTLISAILSVPVIIFSWAPLQPHPIVYGAISLFLATCIQFGVGAPLYHAAFYTLFVQHVLDMDVLIALSSTIAYVFSLVAYFMQVAGHEFSAPFFETPTLLLTLITLGKLISAYSRRRVTSALDGLGTLQPDSVQMVSVDGATVAATHVDLVQLHDVLRVAPNMLIPTDGIVLRGSTQVDESALTGESLPVDKAPGDPLTAGTRNLTSSIDMEVNRAPAENTLAEFSAFLARMQEARLPIQDLADRAAALLAPVILTVAVVVFVAWIVVGLRVRGEHLSRASLAALRYAIAVLVVSCPCAVVLCVPMVIVTTSAVAIKEGVLLKTAYVIQHAKKATVAVFDKTGTLTLGQMDVVQAHIMREDAVGTILALVSQDSHPVANAVAKYLRATYPHISSVPLPGQVQSVHGKGLEITVDDVRIRGGSPSWLGLQTEPLCSLMTQKAMTMFAVTIHTEAVAFFGLADCPRPSAAAAVETLQRQGIQVYIVSGDTRPVVCTLAKQLGIPQERVFGDCLPEEKVTRIQTLQAAGGRVMFVGDGTNDTLALAAADISIAMGSGTDVARSAADVVFLAPDLARALAALLRLSRGAVRRVYLNFAWAVIYNLFAVLLAAGAFVKIRIAPEYAALGEVVSVVPVMLVAWSMWFFKS</sequence>
<gene>
    <name evidence="9" type="ORF">DFH94DRAFT_327493</name>
</gene>
<keyword evidence="4" id="KW-1278">Translocase</keyword>
<dbReference type="Proteomes" id="UP000759537">
    <property type="component" value="Unassembled WGS sequence"/>
</dbReference>
<dbReference type="SUPFAM" id="SSF81665">
    <property type="entry name" value="Calcium ATPase, transmembrane domain M"/>
    <property type="match status" value="1"/>
</dbReference>
<dbReference type="Pfam" id="PF00122">
    <property type="entry name" value="E1-E2_ATPase"/>
    <property type="match status" value="1"/>
</dbReference>
<dbReference type="NCBIfam" id="TIGR01494">
    <property type="entry name" value="ATPase_P-type"/>
    <property type="match status" value="1"/>
</dbReference>
<keyword evidence="3 7" id="KW-0479">Metal-binding</keyword>
<protein>
    <submittedName>
        <fullName evidence="9">Heavy metal translocatin</fullName>
    </submittedName>
</protein>
<dbReference type="PROSITE" id="PS50846">
    <property type="entry name" value="HMA_2"/>
    <property type="match status" value="1"/>
</dbReference>
<dbReference type="NCBIfam" id="TIGR01511">
    <property type="entry name" value="ATPase-IB1_Cu"/>
    <property type="match status" value="1"/>
</dbReference>
<name>A0A9P5N1V7_9AGAM</name>